<evidence type="ECO:0000313" key="4">
    <source>
        <dbReference type="Proteomes" id="UP000813427"/>
    </source>
</evidence>
<dbReference type="PANTHER" id="PTHR43669:SF4">
    <property type="entry name" value="SHORT-CHAIN DEHYDROGENASE"/>
    <property type="match status" value="1"/>
</dbReference>
<dbReference type="Proteomes" id="UP000813427">
    <property type="component" value="Unassembled WGS sequence"/>
</dbReference>
<dbReference type="CDD" id="cd05233">
    <property type="entry name" value="SDR_c"/>
    <property type="match status" value="1"/>
</dbReference>
<evidence type="ECO:0000256" key="1">
    <source>
        <dbReference type="ARBA" id="ARBA00006484"/>
    </source>
</evidence>
<dbReference type="Pfam" id="PF13561">
    <property type="entry name" value="adh_short_C2"/>
    <property type="match status" value="1"/>
</dbReference>
<gene>
    <name evidence="3" type="ORF">BKA59DRAFT_464684</name>
</gene>
<protein>
    <recommendedName>
        <fullName evidence="5">Short-chain dehydrogenase</fullName>
    </recommendedName>
</protein>
<comment type="caution">
    <text evidence="3">The sequence shown here is derived from an EMBL/GenBank/DDBJ whole genome shotgun (WGS) entry which is preliminary data.</text>
</comment>
<dbReference type="PANTHER" id="PTHR43669">
    <property type="entry name" value="5-KETO-D-GLUCONATE 5-REDUCTASE"/>
    <property type="match status" value="1"/>
</dbReference>
<keyword evidence="2" id="KW-0560">Oxidoreductase</keyword>
<evidence type="ECO:0000313" key="3">
    <source>
        <dbReference type="EMBL" id="KAH7262877.1"/>
    </source>
</evidence>
<evidence type="ECO:0000256" key="2">
    <source>
        <dbReference type="ARBA" id="ARBA00023002"/>
    </source>
</evidence>
<evidence type="ECO:0008006" key="5">
    <source>
        <dbReference type="Google" id="ProtNLM"/>
    </source>
</evidence>
<dbReference type="Gene3D" id="3.40.50.720">
    <property type="entry name" value="NAD(P)-binding Rossmann-like Domain"/>
    <property type="match status" value="1"/>
</dbReference>
<proteinExistence type="inferred from homology"/>
<comment type="similarity">
    <text evidence="1">Belongs to the short-chain dehydrogenases/reductases (SDR) family.</text>
</comment>
<accession>A0A8K0SAI5</accession>
<dbReference type="GO" id="GO:0016491">
    <property type="term" value="F:oxidoreductase activity"/>
    <property type="evidence" value="ECO:0007669"/>
    <property type="project" value="UniProtKB-KW"/>
</dbReference>
<dbReference type="AlphaFoldDB" id="A0A8K0SAI5"/>
<dbReference type="InterPro" id="IPR036291">
    <property type="entry name" value="NAD(P)-bd_dom_sf"/>
</dbReference>
<sequence length="230" mass="24853">MTSIVLILGAGAKVGKAVAEAFQAKGYKLALASRSQDPKTSTDDELHIPTDCSDTDSVVQAFAKTRSVFGHPNIVIYNAYDAVNSDPEDIFGLPLEAFKKATTTNLLSAYAAAHEAVKGWKELPSSSKPTFIYTGNCENVVPIPVLMALGVGKSGAASFIEVAAKSYKNKGYKFYYADERLEDNSPMWNGVNAEGHAALYTELAEGDEQLEWQQTFVTGLGYRKMPAPQI</sequence>
<dbReference type="EMBL" id="JAGPXF010000001">
    <property type="protein sequence ID" value="KAH7262877.1"/>
    <property type="molecule type" value="Genomic_DNA"/>
</dbReference>
<name>A0A8K0SAI5_9HYPO</name>
<dbReference type="InterPro" id="IPR002347">
    <property type="entry name" value="SDR_fam"/>
</dbReference>
<dbReference type="OrthoDB" id="5336600at2759"/>
<keyword evidence="4" id="KW-1185">Reference proteome</keyword>
<organism evidence="3 4">
    <name type="scientific">Fusarium tricinctum</name>
    <dbReference type="NCBI Taxonomy" id="61284"/>
    <lineage>
        <taxon>Eukaryota</taxon>
        <taxon>Fungi</taxon>
        <taxon>Dikarya</taxon>
        <taxon>Ascomycota</taxon>
        <taxon>Pezizomycotina</taxon>
        <taxon>Sordariomycetes</taxon>
        <taxon>Hypocreomycetidae</taxon>
        <taxon>Hypocreales</taxon>
        <taxon>Nectriaceae</taxon>
        <taxon>Fusarium</taxon>
        <taxon>Fusarium tricinctum species complex</taxon>
    </lineage>
</organism>
<reference evidence="3" key="1">
    <citation type="journal article" date="2021" name="Nat. Commun.">
        <title>Genetic determinants of endophytism in the Arabidopsis root mycobiome.</title>
        <authorList>
            <person name="Mesny F."/>
            <person name="Miyauchi S."/>
            <person name="Thiergart T."/>
            <person name="Pickel B."/>
            <person name="Atanasova L."/>
            <person name="Karlsson M."/>
            <person name="Huettel B."/>
            <person name="Barry K.W."/>
            <person name="Haridas S."/>
            <person name="Chen C."/>
            <person name="Bauer D."/>
            <person name="Andreopoulos W."/>
            <person name="Pangilinan J."/>
            <person name="LaButti K."/>
            <person name="Riley R."/>
            <person name="Lipzen A."/>
            <person name="Clum A."/>
            <person name="Drula E."/>
            <person name="Henrissat B."/>
            <person name="Kohler A."/>
            <person name="Grigoriev I.V."/>
            <person name="Martin F.M."/>
            <person name="Hacquard S."/>
        </authorList>
    </citation>
    <scope>NUCLEOTIDE SEQUENCE</scope>
    <source>
        <strain evidence="3">MPI-SDFR-AT-0068</strain>
    </source>
</reference>
<dbReference type="SUPFAM" id="SSF51735">
    <property type="entry name" value="NAD(P)-binding Rossmann-fold domains"/>
    <property type="match status" value="1"/>
</dbReference>